<feature type="domain" description="Protein kinase" evidence="5">
    <location>
        <begin position="54"/>
        <end position="317"/>
    </location>
</feature>
<dbReference type="GO" id="GO:0005524">
    <property type="term" value="F:ATP binding"/>
    <property type="evidence" value="ECO:0007669"/>
    <property type="project" value="UniProtKB-KW"/>
</dbReference>
<keyword evidence="1" id="KW-0808">Transferase</keyword>
<dbReference type="PROSITE" id="PS50011">
    <property type="entry name" value="PROTEIN_KINASE_DOM"/>
    <property type="match status" value="1"/>
</dbReference>
<evidence type="ECO:0000256" key="2">
    <source>
        <dbReference type="ARBA" id="ARBA00022741"/>
    </source>
</evidence>
<evidence type="ECO:0000256" key="4">
    <source>
        <dbReference type="ARBA" id="ARBA00022840"/>
    </source>
</evidence>
<dbReference type="GO" id="GO:0004674">
    <property type="term" value="F:protein serine/threonine kinase activity"/>
    <property type="evidence" value="ECO:0007669"/>
    <property type="project" value="TreeGrafter"/>
</dbReference>
<evidence type="ECO:0000256" key="3">
    <source>
        <dbReference type="ARBA" id="ARBA00022777"/>
    </source>
</evidence>
<dbReference type="InterPro" id="IPR051681">
    <property type="entry name" value="Ser/Thr_Kinases-Pseudokinases"/>
</dbReference>
<accession>A0AAD7HDV5</accession>
<keyword evidence="4" id="KW-0067">ATP-binding</keyword>
<comment type="caution">
    <text evidence="6">The sequence shown here is derived from an EMBL/GenBank/DDBJ whole genome shotgun (WGS) entry which is preliminary data.</text>
</comment>
<gene>
    <name evidence="6" type="ORF">B0H16DRAFT_1433511</name>
</gene>
<dbReference type="PANTHER" id="PTHR44329">
    <property type="entry name" value="SERINE/THREONINE-PROTEIN KINASE TNNI3K-RELATED"/>
    <property type="match status" value="1"/>
</dbReference>
<dbReference type="Proteomes" id="UP001215598">
    <property type="component" value="Unassembled WGS sequence"/>
</dbReference>
<reference evidence="6" key="1">
    <citation type="submission" date="2023-03" db="EMBL/GenBank/DDBJ databases">
        <title>Massive genome expansion in bonnet fungi (Mycena s.s.) driven by repeated elements and novel gene families across ecological guilds.</title>
        <authorList>
            <consortium name="Lawrence Berkeley National Laboratory"/>
            <person name="Harder C.B."/>
            <person name="Miyauchi S."/>
            <person name="Viragh M."/>
            <person name="Kuo A."/>
            <person name="Thoen E."/>
            <person name="Andreopoulos B."/>
            <person name="Lu D."/>
            <person name="Skrede I."/>
            <person name="Drula E."/>
            <person name="Henrissat B."/>
            <person name="Morin E."/>
            <person name="Kohler A."/>
            <person name="Barry K."/>
            <person name="LaButti K."/>
            <person name="Morin E."/>
            <person name="Salamov A."/>
            <person name="Lipzen A."/>
            <person name="Mereny Z."/>
            <person name="Hegedus B."/>
            <person name="Baldrian P."/>
            <person name="Stursova M."/>
            <person name="Weitz H."/>
            <person name="Taylor A."/>
            <person name="Grigoriev I.V."/>
            <person name="Nagy L.G."/>
            <person name="Martin F."/>
            <person name="Kauserud H."/>
        </authorList>
    </citation>
    <scope>NUCLEOTIDE SEQUENCE</scope>
    <source>
        <strain evidence="6">CBHHK182m</strain>
    </source>
</reference>
<keyword evidence="7" id="KW-1185">Reference proteome</keyword>
<dbReference type="PANTHER" id="PTHR44329:SF288">
    <property type="entry name" value="MITOGEN-ACTIVATED PROTEIN KINASE KINASE KINASE 20"/>
    <property type="match status" value="1"/>
</dbReference>
<keyword evidence="3 6" id="KW-0418">Kinase</keyword>
<sequence>MRGARRTVLENIVKLGLLRNVDRSAAHSDARRLIVQLSEASDLLPSSLAIRGVKNIRVTPFGGSFGDIFAANHQDKSVALKRLRIFSAEDDENLRTRKKFGREALIWKNLDHDYVLPFLGVDSETFPGNLCMVSPWMEKGPVVSSKGGPSERAIPVLMYEIAVGLQYLHSQNVVHGDLRGANILVDDQGHARLADFGLAVFADSPLAPTKRGGSLRWMAPELLNPESCGLEIWQRTFVSDIYAFSCVCLEMYTGKPPFSDIISEGEVLLKVIGGQRPVCPPIVPMWCADLIRKCWSQTPSDRPGTTIIIEGIVNSVRKRRRSQEQAVENNNKRFKYFIPRRTEHEFTVTRS</sequence>
<dbReference type="Pfam" id="PF00069">
    <property type="entry name" value="Pkinase"/>
    <property type="match status" value="1"/>
</dbReference>
<dbReference type="SUPFAM" id="SSF56112">
    <property type="entry name" value="Protein kinase-like (PK-like)"/>
    <property type="match status" value="1"/>
</dbReference>
<evidence type="ECO:0000256" key="1">
    <source>
        <dbReference type="ARBA" id="ARBA00022679"/>
    </source>
</evidence>
<dbReference type="EMBL" id="JARKIB010000270">
    <property type="protein sequence ID" value="KAJ7717958.1"/>
    <property type="molecule type" value="Genomic_DNA"/>
</dbReference>
<proteinExistence type="predicted"/>
<dbReference type="AlphaFoldDB" id="A0AAD7HDV5"/>
<evidence type="ECO:0000259" key="5">
    <source>
        <dbReference type="PROSITE" id="PS50011"/>
    </source>
</evidence>
<keyword evidence="2" id="KW-0547">Nucleotide-binding</keyword>
<dbReference type="PROSITE" id="PS00109">
    <property type="entry name" value="PROTEIN_KINASE_TYR"/>
    <property type="match status" value="1"/>
</dbReference>
<dbReference type="Gene3D" id="1.10.510.10">
    <property type="entry name" value="Transferase(Phosphotransferase) domain 1"/>
    <property type="match status" value="1"/>
</dbReference>
<organism evidence="6 7">
    <name type="scientific">Mycena metata</name>
    <dbReference type="NCBI Taxonomy" id="1033252"/>
    <lineage>
        <taxon>Eukaryota</taxon>
        <taxon>Fungi</taxon>
        <taxon>Dikarya</taxon>
        <taxon>Basidiomycota</taxon>
        <taxon>Agaricomycotina</taxon>
        <taxon>Agaricomycetes</taxon>
        <taxon>Agaricomycetidae</taxon>
        <taxon>Agaricales</taxon>
        <taxon>Marasmiineae</taxon>
        <taxon>Mycenaceae</taxon>
        <taxon>Mycena</taxon>
    </lineage>
</organism>
<dbReference type="InterPro" id="IPR008266">
    <property type="entry name" value="Tyr_kinase_AS"/>
</dbReference>
<dbReference type="InterPro" id="IPR000719">
    <property type="entry name" value="Prot_kinase_dom"/>
</dbReference>
<dbReference type="InterPro" id="IPR011009">
    <property type="entry name" value="Kinase-like_dom_sf"/>
</dbReference>
<evidence type="ECO:0000313" key="6">
    <source>
        <dbReference type="EMBL" id="KAJ7717958.1"/>
    </source>
</evidence>
<name>A0AAD7HDV5_9AGAR</name>
<evidence type="ECO:0000313" key="7">
    <source>
        <dbReference type="Proteomes" id="UP001215598"/>
    </source>
</evidence>
<protein>
    <submittedName>
        <fullName evidence="6">Kinase-like domain-containing protein</fullName>
    </submittedName>
</protein>